<comment type="caution">
    <text evidence="2">The sequence shown here is derived from an EMBL/GenBank/DDBJ whole genome shotgun (WGS) entry which is preliminary data.</text>
</comment>
<gene>
    <name evidence="2" type="ORF">BWQ96_09278</name>
</gene>
<dbReference type="AlphaFoldDB" id="A0A2V3IG22"/>
<reference evidence="2 3" key="1">
    <citation type="journal article" date="2018" name="Mol. Biol. Evol.">
        <title>Analysis of the draft genome of the red seaweed Gracilariopsis chorda provides insights into genome size evolution in Rhodophyta.</title>
        <authorList>
            <person name="Lee J."/>
            <person name="Yang E.C."/>
            <person name="Graf L."/>
            <person name="Yang J.H."/>
            <person name="Qiu H."/>
            <person name="Zel Zion U."/>
            <person name="Chan C.X."/>
            <person name="Stephens T.G."/>
            <person name="Weber A.P.M."/>
            <person name="Boo G.H."/>
            <person name="Boo S.M."/>
            <person name="Kim K.M."/>
            <person name="Shin Y."/>
            <person name="Jung M."/>
            <person name="Lee S.J."/>
            <person name="Yim H.S."/>
            <person name="Lee J.H."/>
            <person name="Bhattacharya D."/>
            <person name="Yoon H.S."/>
        </authorList>
    </citation>
    <scope>NUCLEOTIDE SEQUENCE [LARGE SCALE GENOMIC DNA]</scope>
    <source>
        <strain evidence="2 3">SKKU-2015</strain>
        <tissue evidence="2">Whole body</tissue>
    </source>
</reference>
<feature type="region of interest" description="Disordered" evidence="1">
    <location>
        <begin position="296"/>
        <end position="316"/>
    </location>
</feature>
<feature type="compositionally biased region" description="Basic residues" evidence="1">
    <location>
        <begin position="303"/>
        <end position="316"/>
    </location>
</feature>
<dbReference type="OrthoDB" id="10446381at2759"/>
<protein>
    <submittedName>
        <fullName evidence="2">Uncharacterized protein</fullName>
    </submittedName>
</protein>
<organism evidence="2 3">
    <name type="scientific">Gracilariopsis chorda</name>
    <dbReference type="NCBI Taxonomy" id="448386"/>
    <lineage>
        <taxon>Eukaryota</taxon>
        <taxon>Rhodophyta</taxon>
        <taxon>Florideophyceae</taxon>
        <taxon>Rhodymeniophycidae</taxon>
        <taxon>Gracilariales</taxon>
        <taxon>Gracilariaceae</taxon>
        <taxon>Gracilariopsis</taxon>
    </lineage>
</organism>
<sequence>MGRDAMSHENNDFHPGDEPHPLEVCKTNEVKIIPDMERVQRKWQMASCNHFLHVFADKLPLREISVDTAEDLTPETLERAIAEPERSMESCIILRDVLTALLVSLEAVSLKNSQTSWFQALRVHVNRHPEEFGDCFQYGTNVLERYENGMDFLVESGWHVRLGLLLALCDITAERAKAIRDAIRESEVASTLTKSDIDQKGYRLQPLGRCSQRRFHYKIGKTRIYSGYKRKGNGALLVECSDSSTMSKLAESLGCSPHSRDTKLSTDIRTKFLAPLQEHEERVRRKMERKRLAEIQREESRRRNSVRPRRSRAAYL</sequence>
<dbReference type="PANTHER" id="PTHR42107">
    <property type="entry name" value="YALI0D24453P"/>
    <property type="match status" value="1"/>
</dbReference>
<dbReference type="Proteomes" id="UP000247409">
    <property type="component" value="Unassembled WGS sequence"/>
</dbReference>
<accession>A0A2V3IG22</accession>
<evidence type="ECO:0000313" key="3">
    <source>
        <dbReference type="Proteomes" id="UP000247409"/>
    </source>
</evidence>
<name>A0A2V3IG22_9FLOR</name>
<dbReference type="PANTHER" id="PTHR42107:SF1">
    <property type="entry name" value="WHIM1 DOMAIN-CONTAINING PROTEIN"/>
    <property type="match status" value="1"/>
</dbReference>
<proteinExistence type="predicted"/>
<evidence type="ECO:0000313" key="2">
    <source>
        <dbReference type="EMBL" id="PXF41011.1"/>
    </source>
</evidence>
<evidence type="ECO:0000256" key="1">
    <source>
        <dbReference type="SAM" id="MobiDB-lite"/>
    </source>
</evidence>
<feature type="region of interest" description="Disordered" evidence="1">
    <location>
        <begin position="1"/>
        <end position="21"/>
    </location>
</feature>
<dbReference type="EMBL" id="NBIV01000246">
    <property type="protein sequence ID" value="PXF41011.1"/>
    <property type="molecule type" value="Genomic_DNA"/>
</dbReference>
<keyword evidence="3" id="KW-1185">Reference proteome</keyword>